<dbReference type="SUPFAM" id="SSF53098">
    <property type="entry name" value="Ribonuclease H-like"/>
    <property type="match status" value="1"/>
</dbReference>
<dbReference type="GO" id="GO:0015074">
    <property type="term" value="P:DNA integration"/>
    <property type="evidence" value="ECO:0007669"/>
    <property type="project" value="InterPro"/>
</dbReference>
<sequence length="54" mass="6565">AVNKVMKTEFIYQENFTNFQELNLKLAEYVYWYNNLRIHGSLGYKTPVEYRKAE</sequence>
<reference evidence="2" key="1">
    <citation type="submission" date="2022-12" db="EMBL/GenBank/DDBJ databases">
        <title>Species Delineation and Comparative Genomics within the Campylobacter ureolyticus Complex.</title>
        <authorList>
            <person name="Maki J."/>
            <person name="Howard M."/>
            <person name="Connelly S."/>
            <person name="Hardy D.J."/>
            <person name="Cameron A."/>
        </authorList>
    </citation>
    <scope>NUCLEOTIDE SEQUENCE</scope>
    <source>
        <strain evidence="2">URMC_787</strain>
    </source>
</reference>
<dbReference type="InterPro" id="IPR001584">
    <property type="entry name" value="Integrase_cat-core"/>
</dbReference>
<dbReference type="Pfam" id="PF13333">
    <property type="entry name" value="rve_2"/>
    <property type="match status" value="1"/>
</dbReference>
<dbReference type="RefSeq" id="WP_269485223.1">
    <property type="nucleotide sequence ID" value="NZ_JAPXGO010000050.1"/>
</dbReference>
<name>A0A9Q4KMJ1_9BACT</name>
<dbReference type="EMBL" id="JAPXGO010000050">
    <property type="protein sequence ID" value="MCZ6160727.1"/>
    <property type="molecule type" value="Genomic_DNA"/>
</dbReference>
<organism evidence="2 3">
    <name type="scientific">Campylobacter ureolyticus</name>
    <dbReference type="NCBI Taxonomy" id="827"/>
    <lineage>
        <taxon>Bacteria</taxon>
        <taxon>Pseudomonadati</taxon>
        <taxon>Campylobacterota</taxon>
        <taxon>Epsilonproteobacteria</taxon>
        <taxon>Campylobacterales</taxon>
        <taxon>Campylobacteraceae</taxon>
        <taxon>Campylobacter</taxon>
    </lineage>
</organism>
<dbReference type="Proteomes" id="UP001075225">
    <property type="component" value="Unassembled WGS sequence"/>
</dbReference>
<proteinExistence type="predicted"/>
<feature type="domain" description="Integrase catalytic" evidence="1">
    <location>
        <begin position="4"/>
        <end position="52"/>
    </location>
</feature>
<evidence type="ECO:0000259" key="1">
    <source>
        <dbReference type="Pfam" id="PF13333"/>
    </source>
</evidence>
<feature type="non-terminal residue" evidence="2">
    <location>
        <position position="1"/>
    </location>
</feature>
<evidence type="ECO:0000313" key="3">
    <source>
        <dbReference type="Proteomes" id="UP001075225"/>
    </source>
</evidence>
<gene>
    <name evidence="2" type="ORF">O6B32_09630</name>
</gene>
<protein>
    <submittedName>
        <fullName evidence="2">IS3 family transposase</fullName>
    </submittedName>
</protein>
<comment type="caution">
    <text evidence="2">The sequence shown here is derived from an EMBL/GenBank/DDBJ whole genome shotgun (WGS) entry which is preliminary data.</text>
</comment>
<evidence type="ECO:0000313" key="2">
    <source>
        <dbReference type="EMBL" id="MCZ6160727.1"/>
    </source>
</evidence>
<accession>A0A9Q4KMJ1</accession>
<dbReference type="InterPro" id="IPR012337">
    <property type="entry name" value="RNaseH-like_sf"/>
</dbReference>
<dbReference type="AlphaFoldDB" id="A0A9Q4KMJ1"/>